<comment type="subcellular location">
    <subcellularLocation>
        <location evidence="1 5 6">Nucleus</location>
    </subcellularLocation>
</comment>
<protein>
    <submittedName>
        <fullName evidence="11">Homeobox domain-containing protein</fullName>
    </submittedName>
</protein>
<dbReference type="OrthoDB" id="3137333at2759"/>
<dbReference type="AlphaFoldDB" id="A0A0R3W4P4"/>
<feature type="compositionally biased region" description="Acidic residues" evidence="7">
    <location>
        <begin position="95"/>
        <end position="137"/>
    </location>
</feature>
<proteinExistence type="predicted"/>
<dbReference type="InterPro" id="IPR009057">
    <property type="entry name" value="Homeodomain-like_sf"/>
</dbReference>
<keyword evidence="4 5" id="KW-0539">Nucleus</keyword>
<evidence type="ECO:0000313" key="9">
    <source>
        <dbReference type="EMBL" id="VDK34384.1"/>
    </source>
</evidence>
<evidence type="ECO:0000256" key="6">
    <source>
        <dbReference type="RuleBase" id="RU000682"/>
    </source>
</evidence>
<feature type="region of interest" description="Disordered" evidence="7">
    <location>
        <begin position="25"/>
        <end position="44"/>
    </location>
</feature>
<organism evidence="11">
    <name type="scientific">Taenia asiatica</name>
    <name type="common">Asian tapeworm</name>
    <dbReference type="NCBI Taxonomy" id="60517"/>
    <lineage>
        <taxon>Eukaryota</taxon>
        <taxon>Metazoa</taxon>
        <taxon>Spiralia</taxon>
        <taxon>Lophotrochozoa</taxon>
        <taxon>Platyhelminthes</taxon>
        <taxon>Cestoda</taxon>
        <taxon>Eucestoda</taxon>
        <taxon>Cyclophyllidea</taxon>
        <taxon>Taeniidae</taxon>
        <taxon>Taenia</taxon>
    </lineage>
</organism>
<accession>A0A0R3W4P4</accession>
<feature type="domain" description="Homeobox" evidence="8">
    <location>
        <begin position="169"/>
        <end position="229"/>
    </location>
</feature>
<evidence type="ECO:0000256" key="3">
    <source>
        <dbReference type="ARBA" id="ARBA00023155"/>
    </source>
</evidence>
<dbReference type="GO" id="GO:0000978">
    <property type="term" value="F:RNA polymerase II cis-regulatory region sequence-specific DNA binding"/>
    <property type="evidence" value="ECO:0007669"/>
    <property type="project" value="TreeGrafter"/>
</dbReference>
<dbReference type="PANTHER" id="PTHR24340:SF32">
    <property type="entry name" value="HOMEOBOX PROTEIN NKX-2.3"/>
    <property type="match status" value="1"/>
</dbReference>
<dbReference type="Gene3D" id="1.10.10.60">
    <property type="entry name" value="Homeodomain-like"/>
    <property type="match status" value="1"/>
</dbReference>
<dbReference type="InterPro" id="IPR017970">
    <property type="entry name" value="Homeobox_CS"/>
</dbReference>
<dbReference type="PRINTS" id="PR00024">
    <property type="entry name" value="HOMEOBOX"/>
</dbReference>
<evidence type="ECO:0000256" key="1">
    <source>
        <dbReference type="ARBA" id="ARBA00004123"/>
    </source>
</evidence>
<evidence type="ECO:0000256" key="4">
    <source>
        <dbReference type="ARBA" id="ARBA00023242"/>
    </source>
</evidence>
<keyword evidence="10" id="KW-1185">Reference proteome</keyword>
<keyword evidence="3 5" id="KW-0371">Homeobox</keyword>
<dbReference type="GO" id="GO:0005634">
    <property type="term" value="C:nucleus"/>
    <property type="evidence" value="ECO:0007669"/>
    <property type="project" value="UniProtKB-SubCell"/>
</dbReference>
<evidence type="ECO:0000256" key="2">
    <source>
        <dbReference type="ARBA" id="ARBA00023125"/>
    </source>
</evidence>
<dbReference type="PANTHER" id="PTHR24340">
    <property type="entry name" value="HOMEOBOX PROTEIN NKX"/>
    <property type="match status" value="1"/>
</dbReference>
<dbReference type="CDD" id="cd00086">
    <property type="entry name" value="homeodomain"/>
    <property type="match status" value="1"/>
</dbReference>
<dbReference type="InterPro" id="IPR050394">
    <property type="entry name" value="Homeobox_NK-like"/>
</dbReference>
<evidence type="ECO:0000313" key="10">
    <source>
        <dbReference type="Proteomes" id="UP000282613"/>
    </source>
</evidence>
<gene>
    <name evidence="9" type="ORF">TASK_LOCUS5026</name>
</gene>
<dbReference type="InterPro" id="IPR001356">
    <property type="entry name" value="HD"/>
</dbReference>
<dbReference type="Proteomes" id="UP000282613">
    <property type="component" value="Unassembled WGS sequence"/>
</dbReference>
<dbReference type="PROSITE" id="PS00027">
    <property type="entry name" value="HOMEOBOX_1"/>
    <property type="match status" value="1"/>
</dbReference>
<evidence type="ECO:0000256" key="7">
    <source>
        <dbReference type="SAM" id="MobiDB-lite"/>
    </source>
</evidence>
<sequence>MNYYSRCDWFSTTDHVPYASQQSQHQLHQPQSQFWAPTNSSPSYHSTLDSISGINFDAIDERVTPSFTSANGGKQEVRYLPTVQPTYSYHKDEAVINDEAEEDEGGEDYEGEEEEEEEEHENDEEEEEVVEEEEGETTPEPKDANTTSGGGPLQQRRKSAPPHTPPRSSSKRKPRILFSQTQVYELEKRFNQQRYLSAPDREQLALQLKMSSQQVKIWFQNRRYKLKRQLQEKGLDPSMIQPYLTPPPYREFETSLRASEEAYEVDASKSATNTAISAATAEQPQWQPYSTISPRPWYRLSEFRSPWLSAGFDAGSTWSSLTYGRPPSQHLQPVRHQNSTFYEQETASSATSSVSPGLVTSGLACQEGSLSCEGCA</sequence>
<dbReference type="STRING" id="60517.A0A0R3W4P4"/>
<feature type="compositionally biased region" description="Polar residues" evidence="7">
    <location>
        <begin position="34"/>
        <end position="44"/>
    </location>
</feature>
<dbReference type="GO" id="GO:0000981">
    <property type="term" value="F:DNA-binding transcription factor activity, RNA polymerase II-specific"/>
    <property type="evidence" value="ECO:0007669"/>
    <property type="project" value="InterPro"/>
</dbReference>
<dbReference type="SMART" id="SM00389">
    <property type="entry name" value="HOX"/>
    <property type="match status" value="1"/>
</dbReference>
<dbReference type="GO" id="GO:0030154">
    <property type="term" value="P:cell differentiation"/>
    <property type="evidence" value="ECO:0007669"/>
    <property type="project" value="TreeGrafter"/>
</dbReference>
<dbReference type="Pfam" id="PF00046">
    <property type="entry name" value="Homeodomain"/>
    <property type="match status" value="1"/>
</dbReference>
<name>A0A0R3W4P4_TAEAS</name>
<dbReference type="PROSITE" id="PS50071">
    <property type="entry name" value="HOMEOBOX_2"/>
    <property type="match status" value="1"/>
</dbReference>
<feature type="region of interest" description="Disordered" evidence="7">
    <location>
        <begin position="89"/>
        <end position="177"/>
    </location>
</feature>
<dbReference type="WBParaSite" id="TASK_0000502501-mRNA-1">
    <property type="protein sequence ID" value="TASK_0000502501-mRNA-1"/>
    <property type="gene ID" value="TASK_0000502501"/>
</dbReference>
<keyword evidence="2 5" id="KW-0238">DNA-binding</keyword>
<feature type="DNA-binding region" description="Homeobox" evidence="5">
    <location>
        <begin position="171"/>
        <end position="230"/>
    </location>
</feature>
<evidence type="ECO:0000313" key="11">
    <source>
        <dbReference type="WBParaSite" id="TASK_0000502501-mRNA-1"/>
    </source>
</evidence>
<reference evidence="9 10" key="2">
    <citation type="submission" date="2018-11" db="EMBL/GenBank/DDBJ databases">
        <authorList>
            <consortium name="Pathogen Informatics"/>
        </authorList>
    </citation>
    <scope>NUCLEOTIDE SEQUENCE [LARGE SCALE GENOMIC DNA]</scope>
</reference>
<dbReference type="InterPro" id="IPR020479">
    <property type="entry name" value="HD_metazoa"/>
</dbReference>
<reference evidence="11" key="1">
    <citation type="submission" date="2017-02" db="UniProtKB">
        <authorList>
            <consortium name="WormBaseParasite"/>
        </authorList>
    </citation>
    <scope>IDENTIFICATION</scope>
</reference>
<evidence type="ECO:0000256" key="5">
    <source>
        <dbReference type="PROSITE-ProRule" id="PRU00108"/>
    </source>
</evidence>
<evidence type="ECO:0000259" key="8">
    <source>
        <dbReference type="PROSITE" id="PS50071"/>
    </source>
</evidence>
<dbReference type="SUPFAM" id="SSF46689">
    <property type="entry name" value="Homeodomain-like"/>
    <property type="match status" value="1"/>
</dbReference>
<dbReference type="EMBL" id="UYRS01018386">
    <property type="protein sequence ID" value="VDK34384.1"/>
    <property type="molecule type" value="Genomic_DNA"/>
</dbReference>